<accession>A0ABU0SGG3</accession>
<reference evidence="1 2" key="1">
    <citation type="submission" date="2023-07" db="EMBL/GenBank/DDBJ databases">
        <title>Comparative genomics of wheat-associated soil bacteria to identify genetic determinants of phenazine resistance.</title>
        <authorList>
            <person name="Mouncey N."/>
        </authorList>
    </citation>
    <scope>NUCLEOTIDE SEQUENCE [LARGE SCALE GENOMIC DNA]</scope>
    <source>
        <strain evidence="1 2">V2I4</strain>
    </source>
</reference>
<evidence type="ECO:0000313" key="1">
    <source>
        <dbReference type="EMBL" id="MDQ1022660.1"/>
    </source>
</evidence>
<comment type="caution">
    <text evidence="1">The sequence shown here is derived from an EMBL/GenBank/DDBJ whole genome shotgun (WGS) entry which is preliminary data.</text>
</comment>
<gene>
    <name evidence="1" type="ORF">QF035_000242</name>
</gene>
<sequence length="71" mass="7766">MNGAQTAQLMRENDIGNELARDGDQLLGLVTDRSSPCASSPTAPPFGSSMWARCARLIPYASVWRRIRSTL</sequence>
<dbReference type="RefSeq" id="WP_307517535.1">
    <property type="nucleotide sequence ID" value="NZ_JAUSZI010000002.1"/>
</dbReference>
<evidence type="ECO:0008006" key="3">
    <source>
        <dbReference type="Google" id="ProtNLM"/>
    </source>
</evidence>
<organism evidence="1 2">
    <name type="scientific">Streptomyces umbrinus</name>
    <dbReference type="NCBI Taxonomy" id="67370"/>
    <lineage>
        <taxon>Bacteria</taxon>
        <taxon>Bacillati</taxon>
        <taxon>Actinomycetota</taxon>
        <taxon>Actinomycetes</taxon>
        <taxon>Kitasatosporales</taxon>
        <taxon>Streptomycetaceae</taxon>
        <taxon>Streptomyces</taxon>
        <taxon>Streptomyces phaeochromogenes group</taxon>
    </lineage>
</organism>
<protein>
    <recommendedName>
        <fullName evidence="3">CBS domain-containing protein</fullName>
    </recommendedName>
</protein>
<dbReference type="Proteomes" id="UP001230328">
    <property type="component" value="Unassembled WGS sequence"/>
</dbReference>
<name>A0ABU0SGG3_9ACTN</name>
<dbReference type="EMBL" id="JAUSZI010000002">
    <property type="protein sequence ID" value="MDQ1022660.1"/>
    <property type="molecule type" value="Genomic_DNA"/>
</dbReference>
<proteinExistence type="predicted"/>
<evidence type="ECO:0000313" key="2">
    <source>
        <dbReference type="Proteomes" id="UP001230328"/>
    </source>
</evidence>
<keyword evidence="2" id="KW-1185">Reference proteome</keyword>